<organism evidence="3 4">
    <name type="scientific">Cebus imitator</name>
    <name type="common">Panamanian white-faced capuchin</name>
    <name type="synonym">Cebus capucinus imitator</name>
    <dbReference type="NCBI Taxonomy" id="2715852"/>
    <lineage>
        <taxon>Eukaryota</taxon>
        <taxon>Metazoa</taxon>
        <taxon>Chordata</taxon>
        <taxon>Craniata</taxon>
        <taxon>Vertebrata</taxon>
        <taxon>Euteleostomi</taxon>
        <taxon>Mammalia</taxon>
        <taxon>Eutheria</taxon>
        <taxon>Euarchontoglires</taxon>
        <taxon>Primates</taxon>
        <taxon>Haplorrhini</taxon>
        <taxon>Platyrrhini</taxon>
        <taxon>Cebidae</taxon>
        <taxon>Cebinae</taxon>
        <taxon>Cebus</taxon>
    </lineage>
</organism>
<name>A0A2K5QHJ4_CEBIM</name>
<dbReference type="GO" id="GO:0060271">
    <property type="term" value="P:cilium assembly"/>
    <property type="evidence" value="ECO:0007669"/>
    <property type="project" value="TreeGrafter"/>
</dbReference>
<sequence length="142" mass="16009">MDCSIKHQVSEPSGSSSLSMTKMDFDDERTWTDLEENLCNHDVFLGSESSYGTPQTCYPKNEVGILDKTVRRKIAPVMKGEDLSKSRRSRSPPPTSELMMKFFPSLKPKPKSDSHLGSEPKLNISQDKPPGESEHYKICIQM</sequence>
<dbReference type="PANTHER" id="PTHR10331">
    <property type="entry name" value="T COMPLEX PROTEIN 10"/>
    <property type="match status" value="1"/>
</dbReference>
<dbReference type="PANTHER" id="PTHR10331:SF23">
    <property type="entry name" value="CENTROMERE PROTEIN J"/>
    <property type="match status" value="1"/>
</dbReference>
<dbReference type="GO" id="GO:0005813">
    <property type="term" value="C:centrosome"/>
    <property type="evidence" value="ECO:0007669"/>
    <property type="project" value="TreeGrafter"/>
</dbReference>
<comment type="similarity">
    <text evidence="1">Belongs to the TCP10 family.</text>
</comment>
<dbReference type="GO" id="GO:0005814">
    <property type="term" value="C:centriole"/>
    <property type="evidence" value="ECO:0007669"/>
    <property type="project" value="TreeGrafter"/>
</dbReference>
<evidence type="ECO:0000256" key="2">
    <source>
        <dbReference type="SAM" id="MobiDB-lite"/>
    </source>
</evidence>
<evidence type="ECO:0000313" key="3">
    <source>
        <dbReference type="Ensembl" id="ENSCCAP00000015325.1"/>
    </source>
</evidence>
<dbReference type="AlphaFoldDB" id="A0A2K5QHJ4"/>
<proteinExistence type="inferred from homology"/>
<feature type="compositionally biased region" description="Polar residues" evidence="2">
    <location>
        <begin position="10"/>
        <end position="20"/>
    </location>
</feature>
<reference evidence="3" key="2">
    <citation type="submission" date="2025-09" db="UniProtKB">
        <authorList>
            <consortium name="Ensembl"/>
        </authorList>
    </citation>
    <scope>IDENTIFICATION</scope>
</reference>
<dbReference type="GO" id="GO:0061511">
    <property type="term" value="P:centriole elongation"/>
    <property type="evidence" value="ECO:0007669"/>
    <property type="project" value="TreeGrafter"/>
</dbReference>
<dbReference type="InterPro" id="IPR026581">
    <property type="entry name" value="TCP10L/CENPJ"/>
</dbReference>
<feature type="region of interest" description="Disordered" evidence="2">
    <location>
        <begin position="76"/>
        <end position="142"/>
    </location>
</feature>
<dbReference type="OMA" id="KGERNIK"/>
<dbReference type="GeneTree" id="ENSGT00530000063927"/>
<feature type="region of interest" description="Disordered" evidence="2">
    <location>
        <begin position="1"/>
        <end position="21"/>
    </location>
</feature>
<reference evidence="3" key="1">
    <citation type="submission" date="2025-08" db="UniProtKB">
        <authorList>
            <consortium name="Ensembl"/>
        </authorList>
    </citation>
    <scope>IDENTIFICATION</scope>
</reference>
<accession>A0A2K5QHJ4</accession>
<protein>
    <submittedName>
        <fullName evidence="3">Uncharacterized protein</fullName>
    </submittedName>
</protein>
<dbReference type="GO" id="GO:0015631">
    <property type="term" value="F:tubulin binding"/>
    <property type="evidence" value="ECO:0007669"/>
    <property type="project" value="TreeGrafter"/>
</dbReference>
<feature type="compositionally biased region" description="Basic and acidic residues" evidence="2">
    <location>
        <begin position="129"/>
        <end position="142"/>
    </location>
</feature>
<evidence type="ECO:0000313" key="4">
    <source>
        <dbReference type="Proteomes" id="UP000233040"/>
    </source>
</evidence>
<keyword evidence="4" id="KW-1185">Reference proteome</keyword>
<dbReference type="Proteomes" id="UP000233040">
    <property type="component" value="Unassembled WGS sequence"/>
</dbReference>
<dbReference type="Ensembl" id="ENSCCAT00000032770.1">
    <property type="protein sequence ID" value="ENSCCAP00000015325.1"/>
    <property type="gene ID" value="ENSCCAG00000025463.1"/>
</dbReference>
<evidence type="ECO:0000256" key="1">
    <source>
        <dbReference type="ARBA" id="ARBA00005627"/>
    </source>
</evidence>
<dbReference type="STRING" id="9516.ENSCCAP00000015325"/>